<name>A0A931G5Y0_9MICC</name>
<comment type="caution">
    <text evidence="3">The sequence shown here is derived from an EMBL/GenBank/DDBJ whole genome shotgun (WGS) entry which is preliminary data.</text>
</comment>
<protein>
    <submittedName>
        <fullName evidence="3">NAD-dependent epimerase/dehydratase family protein</fullName>
    </submittedName>
</protein>
<proteinExistence type="inferred from homology"/>
<organism evidence="3 4">
    <name type="scientific">Arthrobacter terrae</name>
    <dbReference type="NCBI Taxonomy" id="2935737"/>
    <lineage>
        <taxon>Bacteria</taxon>
        <taxon>Bacillati</taxon>
        <taxon>Actinomycetota</taxon>
        <taxon>Actinomycetes</taxon>
        <taxon>Micrococcales</taxon>
        <taxon>Micrococcaceae</taxon>
        <taxon>Arthrobacter</taxon>
    </lineage>
</organism>
<dbReference type="InterPro" id="IPR036291">
    <property type="entry name" value="NAD(P)-bd_dom_sf"/>
</dbReference>
<evidence type="ECO:0000313" key="3">
    <source>
        <dbReference type="EMBL" id="MBG0740050.1"/>
    </source>
</evidence>
<dbReference type="Gene3D" id="3.40.50.720">
    <property type="entry name" value="NAD(P)-binding Rossmann-like Domain"/>
    <property type="match status" value="1"/>
</dbReference>
<dbReference type="AlphaFoldDB" id="A0A931G5Y0"/>
<dbReference type="Proteomes" id="UP000655366">
    <property type="component" value="Unassembled WGS sequence"/>
</dbReference>
<sequence>MRVLVTGGAGFIGTAVVEAALSKGWEVRVLDSLDPQVHPRPPRLDSRVELIVGNTADPAAVRGALDGIDAVCHHSAKVGLGVNFADAPDYVWNNDFATAVLLAAMEQAGIGKLVLASSMVVYGEGAYRDPGTGKPVHPGPRRVADLEAGMFDPRNPDTAEPLVPALVTESSALDPRNVYAASKVSQENLASAWARATGGEAIALRYHNVYGPLMPKNTPYAGVASIFRSAIARGEAPLVYEDGNQRRSFIHVTDVASANICALAALHSGYGRSFGAYNVGADAPQTIGDVARALSTFSAAPAPVVTGKFRLGDVRHITASSELLKEELHWCPLVGFDEGMREFALAPLRGDEE</sequence>
<keyword evidence="4" id="KW-1185">Reference proteome</keyword>
<gene>
    <name evidence="3" type="ORF">IV500_11710</name>
</gene>
<dbReference type="InterPro" id="IPR001509">
    <property type="entry name" value="Epimerase_deHydtase"/>
</dbReference>
<dbReference type="SUPFAM" id="SSF51735">
    <property type="entry name" value="NAD(P)-binding Rossmann-fold domains"/>
    <property type="match status" value="1"/>
</dbReference>
<accession>A0A931G5Y0</accession>
<feature type="domain" description="NAD-dependent epimerase/dehydratase" evidence="2">
    <location>
        <begin position="3"/>
        <end position="130"/>
    </location>
</feature>
<dbReference type="PANTHER" id="PTHR43000">
    <property type="entry name" value="DTDP-D-GLUCOSE 4,6-DEHYDRATASE-RELATED"/>
    <property type="match status" value="1"/>
</dbReference>
<dbReference type="EMBL" id="JADNYM010000013">
    <property type="protein sequence ID" value="MBG0740050.1"/>
    <property type="molecule type" value="Genomic_DNA"/>
</dbReference>
<dbReference type="RefSeq" id="WP_196396986.1">
    <property type="nucleotide sequence ID" value="NZ_JADNYM010000013.1"/>
</dbReference>
<evidence type="ECO:0000313" key="4">
    <source>
        <dbReference type="Proteomes" id="UP000655366"/>
    </source>
</evidence>
<dbReference type="Pfam" id="PF01370">
    <property type="entry name" value="Epimerase"/>
    <property type="match status" value="2"/>
</dbReference>
<reference evidence="3 4" key="1">
    <citation type="submission" date="2020-11" db="EMBL/GenBank/DDBJ databases">
        <title>Arthrobacter antarcticus sp. nov., isolated from Antarctic Soil.</title>
        <authorList>
            <person name="Li J."/>
        </authorList>
    </citation>
    <scope>NUCLEOTIDE SEQUENCE [LARGE SCALE GENOMIC DNA]</scope>
    <source>
        <strain evidence="3 4">Z1-20</strain>
    </source>
</reference>
<comment type="similarity">
    <text evidence="1">Belongs to the NAD(P)-dependent epimerase/dehydratase family.</text>
</comment>
<evidence type="ECO:0000256" key="1">
    <source>
        <dbReference type="ARBA" id="ARBA00007637"/>
    </source>
</evidence>
<feature type="domain" description="NAD-dependent epimerase/dehydratase" evidence="2">
    <location>
        <begin position="168"/>
        <end position="280"/>
    </location>
</feature>
<evidence type="ECO:0000259" key="2">
    <source>
        <dbReference type="Pfam" id="PF01370"/>
    </source>
</evidence>